<feature type="compositionally biased region" description="Polar residues" evidence="13">
    <location>
        <begin position="122"/>
        <end position="133"/>
    </location>
</feature>
<keyword evidence="6" id="KW-0547">Nucleotide-binding</keyword>
<dbReference type="NCBIfam" id="NF001756">
    <property type="entry name" value="PRK00484.1"/>
    <property type="match status" value="1"/>
</dbReference>
<accession>A0A0N1I7V4</accession>
<keyword evidence="9 15" id="KW-0030">Aminoacyl-tRNA synthetase</keyword>
<comment type="caution">
    <text evidence="15">The sequence shown here is derived from an EMBL/GenBank/DDBJ whole genome shotgun (WGS) entry which is preliminary data.</text>
</comment>
<dbReference type="EC" id="6.1.1.6" evidence="3 12"/>
<comment type="catalytic activity">
    <reaction evidence="11 12">
        <text>tRNA(Lys) + L-lysine + ATP = L-lysyl-tRNA(Lys) + AMP + diphosphate</text>
        <dbReference type="Rhea" id="RHEA:20792"/>
        <dbReference type="Rhea" id="RHEA-COMP:9696"/>
        <dbReference type="Rhea" id="RHEA-COMP:9697"/>
        <dbReference type="ChEBI" id="CHEBI:30616"/>
        <dbReference type="ChEBI" id="CHEBI:32551"/>
        <dbReference type="ChEBI" id="CHEBI:33019"/>
        <dbReference type="ChEBI" id="CHEBI:78442"/>
        <dbReference type="ChEBI" id="CHEBI:78529"/>
        <dbReference type="ChEBI" id="CHEBI:456215"/>
        <dbReference type="EC" id="6.1.1.6"/>
    </reaction>
</comment>
<dbReference type="EMBL" id="LJSK01000017">
    <property type="protein sequence ID" value="KPI89763.1"/>
    <property type="molecule type" value="Genomic_DNA"/>
</dbReference>
<evidence type="ECO:0000313" key="16">
    <source>
        <dbReference type="Proteomes" id="UP000038009"/>
    </source>
</evidence>
<dbReference type="GO" id="GO:0004824">
    <property type="term" value="F:lysine-tRNA ligase activity"/>
    <property type="evidence" value="ECO:0007669"/>
    <property type="project" value="UniProtKB-EC"/>
</dbReference>
<keyword evidence="5" id="KW-0436">Ligase</keyword>
<dbReference type="GO" id="GO:0005829">
    <property type="term" value="C:cytosol"/>
    <property type="evidence" value="ECO:0007669"/>
    <property type="project" value="TreeGrafter"/>
</dbReference>
<evidence type="ECO:0000256" key="5">
    <source>
        <dbReference type="ARBA" id="ARBA00022598"/>
    </source>
</evidence>
<dbReference type="GO" id="GO:0005524">
    <property type="term" value="F:ATP binding"/>
    <property type="evidence" value="ECO:0007669"/>
    <property type="project" value="UniProtKB-KW"/>
</dbReference>
<dbReference type="SUPFAM" id="SSF55681">
    <property type="entry name" value="Class II aaRS and biotin synthetases"/>
    <property type="match status" value="1"/>
</dbReference>
<dbReference type="InterPro" id="IPR006195">
    <property type="entry name" value="aa-tRNA-synth_II"/>
</dbReference>
<dbReference type="Proteomes" id="UP000038009">
    <property type="component" value="Unassembled WGS sequence"/>
</dbReference>
<evidence type="ECO:0000256" key="6">
    <source>
        <dbReference type="ARBA" id="ARBA00022741"/>
    </source>
</evidence>
<dbReference type="InterPro" id="IPR018149">
    <property type="entry name" value="Lys-tRNA-synth_II_C"/>
</dbReference>
<dbReference type="GO" id="GO:0006430">
    <property type="term" value="P:lysyl-tRNA aminoacylation"/>
    <property type="evidence" value="ECO:0007669"/>
    <property type="project" value="InterPro"/>
</dbReference>
<organism evidence="15 16">
    <name type="scientific">Leptomonas seymouri</name>
    <dbReference type="NCBI Taxonomy" id="5684"/>
    <lineage>
        <taxon>Eukaryota</taxon>
        <taxon>Discoba</taxon>
        <taxon>Euglenozoa</taxon>
        <taxon>Kinetoplastea</taxon>
        <taxon>Metakinetoplastina</taxon>
        <taxon>Trypanosomatida</taxon>
        <taxon>Trypanosomatidae</taxon>
        <taxon>Leishmaniinae</taxon>
        <taxon>Leptomonas</taxon>
    </lineage>
</organism>
<dbReference type="VEuPathDB" id="TriTrypDB:Lsey_0017_0420"/>
<dbReference type="PROSITE" id="PS50862">
    <property type="entry name" value="AA_TRNA_LIGASE_II"/>
    <property type="match status" value="1"/>
</dbReference>
<dbReference type="InterPro" id="IPR045864">
    <property type="entry name" value="aa-tRNA-synth_II/BPL/LPL"/>
</dbReference>
<dbReference type="AlphaFoldDB" id="A0A0N1I7V4"/>
<comment type="subcellular location">
    <subcellularLocation>
        <location evidence="1">Cytoplasm</location>
    </subcellularLocation>
</comment>
<evidence type="ECO:0000256" key="4">
    <source>
        <dbReference type="ARBA" id="ARBA00022490"/>
    </source>
</evidence>
<sequence>MYQRTQARAAARLLLSSLSQQLRWASLQAAPQHGHAENVAGTYAGAASPLTASAPPVPSPSSLAVQREAAGESCSMPQATVKVNPKELKASKRKNKKRKAAVGASSSAHASADRQKSAADRPTSTPTAPSGNRESGGRVALPKARTILDFPDAYQPFSSVMPLHEFRATYDGIPNNSMHPHAHGVRVGGRVVSMRDMGRILFITIRSGEVSLQIVRQVTEHFSKAALRAFSDTIHVGDIIGATGTPGRTAKGELSLYASAASILAPYVCTDQALCPDLKGYVPLSDTDIKYRYRFVDMMSNPSVIQHFRKRHVVTRALREYLDGRGFIEVETPVLQPVASGANAKPFTTHHNANDTELFLRVAPELHLKQCIVGGMDRVYEIGRVFRNEDADRSHNPEFTTCEFYAAYHTYEDLMTMTEEIMRHLGLAANGTTKVSVISHLTREQTEIDLALPFRRVSAYDEVQRATGVDLPPPTELNTARGMAYMSAIMLRYSIPLPSVRTAAKMFDKLIDYFITDRVVEPTFVTDHPLFMSPLALERRDRPGLSARFELFINGVEYCNAYNELNDPQEQYYRFQQQLLDKQTGDDEAMGLDETFLKALQVGLPPTAGWGMGMDRVVMLLNGSSSIRECILFPLLRTDTTSHDAKRRRKMASFFGFSQNMTLFCLNALEEEMLKRSAPQDTLAKIRQLRQCITAMPQRDGLTFLPEDDVPRGWRYDVTMGILRLFCCRSKY</sequence>
<evidence type="ECO:0000313" key="15">
    <source>
        <dbReference type="EMBL" id="KPI89763.1"/>
    </source>
</evidence>
<evidence type="ECO:0000256" key="9">
    <source>
        <dbReference type="ARBA" id="ARBA00023146"/>
    </source>
</evidence>
<dbReference type="InterPro" id="IPR002313">
    <property type="entry name" value="Lys-tRNA-ligase_II"/>
</dbReference>
<evidence type="ECO:0000256" key="8">
    <source>
        <dbReference type="ARBA" id="ARBA00022917"/>
    </source>
</evidence>
<gene>
    <name evidence="15" type="ORF">ABL78_1143</name>
</gene>
<protein>
    <recommendedName>
        <fullName evidence="3 12">Lysine--tRNA ligase</fullName>
        <ecNumber evidence="3 12">6.1.1.6</ecNumber>
    </recommendedName>
    <alternativeName>
        <fullName evidence="10 12">Lysyl-tRNA synthetase</fullName>
    </alternativeName>
</protein>
<dbReference type="InterPro" id="IPR004364">
    <property type="entry name" value="Aa-tRNA-synt_II"/>
</dbReference>
<keyword evidence="7" id="KW-0067">ATP-binding</keyword>
<dbReference type="SUPFAM" id="SSF50249">
    <property type="entry name" value="Nucleic acid-binding proteins"/>
    <property type="match status" value="1"/>
</dbReference>
<evidence type="ECO:0000256" key="10">
    <source>
        <dbReference type="ARBA" id="ARBA00030563"/>
    </source>
</evidence>
<dbReference type="PANTHER" id="PTHR42918">
    <property type="entry name" value="LYSYL-TRNA SYNTHETASE"/>
    <property type="match status" value="1"/>
</dbReference>
<dbReference type="Gene3D" id="2.40.50.140">
    <property type="entry name" value="Nucleic acid-binding proteins"/>
    <property type="match status" value="1"/>
</dbReference>
<comment type="similarity">
    <text evidence="2">Belongs to the class-II aminoacyl-tRNA synthetase family.</text>
</comment>
<evidence type="ECO:0000256" key="11">
    <source>
        <dbReference type="ARBA" id="ARBA00048573"/>
    </source>
</evidence>
<dbReference type="Pfam" id="PF00152">
    <property type="entry name" value="tRNA-synt_2"/>
    <property type="match status" value="1"/>
</dbReference>
<dbReference type="FunFam" id="3.30.930.10:FF:000238">
    <property type="entry name" value="Lysine--tRNA ligase"/>
    <property type="match status" value="1"/>
</dbReference>
<evidence type="ECO:0000256" key="13">
    <source>
        <dbReference type="SAM" id="MobiDB-lite"/>
    </source>
</evidence>
<dbReference type="InterPro" id="IPR044136">
    <property type="entry name" value="Lys-tRNA-ligase_II_N"/>
</dbReference>
<feature type="domain" description="Aminoacyl-transfer RNA synthetases class-II family profile" evidence="14">
    <location>
        <begin position="314"/>
        <end position="634"/>
    </location>
</feature>
<dbReference type="Pfam" id="PF01336">
    <property type="entry name" value="tRNA_anti-codon"/>
    <property type="match status" value="1"/>
</dbReference>
<dbReference type="HAMAP" id="MF_00252">
    <property type="entry name" value="Lys_tRNA_synth_class2"/>
    <property type="match status" value="1"/>
</dbReference>
<evidence type="ECO:0000256" key="1">
    <source>
        <dbReference type="ARBA" id="ARBA00004496"/>
    </source>
</evidence>
<dbReference type="InterPro" id="IPR004365">
    <property type="entry name" value="NA-bd_OB_tRNA"/>
</dbReference>
<feature type="compositionally biased region" description="Basic residues" evidence="13">
    <location>
        <begin position="91"/>
        <end position="100"/>
    </location>
</feature>
<dbReference type="CDD" id="cd04322">
    <property type="entry name" value="LysRS_N"/>
    <property type="match status" value="1"/>
</dbReference>
<evidence type="ECO:0000259" key="14">
    <source>
        <dbReference type="PROSITE" id="PS50862"/>
    </source>
</evidence>
<feature type="region of interest" description="Disordered" evidence="13">
    <location>
        <begin position="51"/>
        <end position="138"/>
    </location>
</feature>
<evidence type="ECO:0000256" key="7">
    <source>
        <dbReference type="ARBA" id="ARBA00022840"/>
    </source>
</evidence>
<keyword evidence="4" id="KW-0963">Cytoplasm</keyword>
<dbReference type="OrthoDB" id="21243at2759"/>
<feature type="compositionally biased region" description="Low complexity" evidence="13">
    <location>
        <begin position="51"/>
        <end position="65"/>
    </location>
</feature>
<evidence type="ECO:0000256" key="3">
    <source>
        <dbReference type="ARBA" id="ARBA00013166"/>
    </source>
</evidence>
<dbReference type="InterPro" id="IPR012340">
    <property type="entry name" value="NA-bd_OB-fold"/>
</dbReference>
<name>A0A0N1I7V4_LEPSE</name>
<proteinExistence type="inferred from homology"/>
<dbReference type="CDD" id="cd00775">
    <property type="entry name" value="LysRS_core"/>
    <property type="match status" value="1"/>
</dbReference>
<dbReference type="PANTHER" id="PTHR42918:SF1">
    <property type="entry name" value="LYSINE--TRNA LIGASE"/>
    <property type="match status" value="1"/>
</dbReference>
<keyword evidence="16" id="KW-1185">Reference proteome</keyword>
<evidence type="ECO:0000256" key="12">
    <source>
        <dbReference type="RuleBase" id="RU003748"/>
    </source>
</evidence>
<reference evidence="15 16" key="1">
    <citation type="journal article" date="2015" name="PLoS Pathog.">
        <title>Leptomonas seymouri: Adaptations to the Dixenous Life Cycle Analyzed by Genome Sequencing, Transcriptome Profiling and Co-infection with Leishmania donovani.</title>
        <authorList>
            <person name="Kraeva N."/>
            <person name="Butenko A."/>
            <person name="Hlavacova J."/>
            <person name="Kostygov A."/>
            <person name="Myskova J."/>
            <person name="Grybchuk D."/>
            <person name="Lestinova T."/>
            <person name="Votypka J."/>
            <person name="Volf P."/>
            <person name="Opperdoes F."/>
            <person name="Flegontov P."/>
            <person name="Lukes J."/>
            <person name="Yurchenko V."/>
        </authorList>
    </citation>
    <scope>NUCLEOTIDE SEQUENCE [LARGE SCALE GENOMIC DNA]</scope>
    <source>
        <strain evidence="15 16">ATCC 30220</strain>
    </source>
</reference>
<dbReference type="PRINTS" id="PR00982">
    <property type="entry name" value="TRNASYNTHLYS"/>
</dbReference>
<dbReference type="NCBIfam" id="TIGR00499">
    <property type="entry name" value="lysS_bact"/>
    <property type="match status" value="1"/>
</dbReference>
<dbReference type="OMA" id="MQERHVD"/>
<dbReference type="GO" id="GO:0000049">
    <property type="term" value="F:tRNA binding"/>
    <property type="evidence" value="ECO:0007669"/>
    <property type="project" value="TreeGrafter"/>
</dbReference>
<dbReference type="Gene3D" id="3.30.930.10">
    <property type="entry name" value="Bira Bifunctional Protein, Domain 2"/>
    <property type="match status" value="1"/>
</dbReference>
<feature type="compositionally biased region" description="Low complexity" evidence="13">
    <location>
        <begin position="101"/>
        <end position="110"/>
    </location>
</feature>
<keyword evidence="8" id="KW-0648">Protein biosynthesis</keyword>
<evidence type="ECO:0000256" key="2">
    <source>
        <dbReference type="ARBA" id="ARBA00008226"/>
    </source>
</evidence>